<gene>
    <name evidence="2" type="ORF">K505DRAFT_365368</name>
</gene>
<protein>
    <submittedName>
        <fullName evidence="2">Uncharacterized protein</fullName>
    </submittedName>
</protein>
<keyword evidence="1" id="KW-0472">Membrane</keyword>
<evidence type="ECO:0000313" key="2">
    <source>
        <dbReference type="EMBL" id="KAF2789725.1"/>
    </source>
</evidence>
<dbReference type="InterPro" id="IPR009571">
    <property type="entry name" value="SUR7/Rim9-like_fungi"/>
</dbReference>
<accession>A0A6A6X0P6</accession>
<dbReference type="AlphaFoldDB" id="A0A6A6X0P6"/>
<feature type="transmembrane region" description="Helical" evidence="1">
    <location>
        <begin position="146"/>
        <end position="170"/>
    </location>
</feature>
<reference evidence="2" key="1">
    <citation type="journal article" date="2020" name="Stud. Mycol.">
        <title>101 Dothideomycetes genomes: a test case for predicting lifestyles and emergence of pathogens.</title>
        <authorList>
            <person name="Haridas S."/>
            <person name="Albert R."/>
            <person name="Binder M."/>
            <person name="Bloem J."/>
            <person name="Labutti K."/>
            <person name="Salamov A."/>
            <person name="Andreopoulos B."/>
            <person name="Baker S."/>
            <person name="Barry K."/>
            <person name="Bills G."/>
            <person name="Bluhm B."/>
            <person name="Cannon C."/>
            <person name="Castanera R."/>
            <person name="Culley D."/>
            <person name="Daum C."/>
            <person name="Ezra D."/>
            <person name="Gonzalez J."/>
            <person name="Henrissat B."/>
            <person name="Kuo A."/>
            <person name="Liang C."/>
            <person name="Lipzen A."/>
            <person name="Lutzoni F."/>
            <person name="Magnuson J."/>
            <person name="Mondo S."/>
            <person name="Nolan M."/>
            <person name="Ohm R."/>
            <person name="Pangilinan J."/>
            <person name="Park H.-J."/>
            <person name="Ramirez L."/>
            <person name="Alfaro M."/>
            <person name="Sun H."/>
            <person name="Tritt A."/>
            <person name="Yoshinaga Y."/>
            <person name="Zwiers L.-H."/>
            <person name="Turgeon B."/>
            <person name="Goodwin S."/>
            <person name="Spatafora J."/>
            <person name="Crous P."/>
            <person name="Grigoriev I."/>
        </authorList>
    </citation>
    <scope>NUCLEOTIDE SEQUENCE</scope>
    <source>
        <strain evidence="2">CBS 109.77</strain>
    </source>
</reference>
<proteinExistence type="predicted"/>
<feature type="transmembrane region" description="Helical" evidence="1">
    <location>
        <begin position="182"/>
        <end position="199"/>
    </location>
</feature>
<feature type="transmembrane region" description="Helical" evidence="1">
    <location>
        <begin position="241"/>
        <end position="263"/>
    </location>
</feature>
<dbReference type="Proteomes" id="UP000799757">
    <property type="component" value="Unassembled WGS sequence"/>
</dbReference>
<evidence type="ECO:0000256" key="1">
    <source>
        <dbReference type="SAM" id="Phobius"/>
    </source>
</evidence>
<organism evidence="2 3">
    <name type="scientific">Melanomma pulvis-pyrius CBS 109.77</name>
    <dbReference type="NCBI Taxonomy" id="1314802"/>
    <lineage>
        <taxon>Eukaryota</taxon>
        <taxon>Fungi</taxon>
        <taxon>Dikarya</taxon>
        <taxon>Ascomycota</taxon>
        <taxon>Pezizomycotina</taxon>
        <taxon>Dothideomycetes</taxon>
        <taxon>Pleosporomycetidae</taxon>
        <taxon>Pleosporales</taxon>
        <taxon>Melanommataceae</taxon>
        <taxon>Melanomma</taxon>
    </lineage>
</organism>
<dbReference type="EMBL" id="MU002118">
    <property type="protein sequence ID" value="KAF2789725.1"/>
    <property type="molecule type" value="Genomic_DNA"/>
</dbReference>
<name>A0A6A6X0P6_9PLEO</name>
<feature type="transmembrane region" description="Helical" evidence="1">
    <location>
        <begin position="20"/>
        <end position="40"/>
    </location>
</feature>
<dbReference type="OrthoDB" id="3931601at2759"/>
<evidence type="ECO:0000313" key="3">
    <source>
        <dbReference type="Proteomes" id="UP000799757"/>
    </source>
</evidence>
<dbReference type="GO" id="GO:0005886">
    <property type="term" value="C:plasma membrane"/>
    <property type="evidence" value="ECO:0007669"/>
    <property type="project" value="InterPro"/>
</dbReference>
<sequence>MQLIRSLQGHRKGKSHAIAWTCLSVIPCLTAIVLGIVILINCMTPALGSFYLAELHKNDTYDANFQIGYLGGCVSITNVIDGPGIGANDSSDALQAYCVANMRGFDEDDLSEEFWDDMNLADPALDYLKDFPNTTIPLTRHLQKDVFNYAALIAHIVLFIVSAIMLAVAAMAGSSIRRSYKSVVFVAVSISAFALALALDTTVCSKRSLNALVNVNKNMEGQALQQPLQDVFLQRAGTLGLIQGFHMALVSIFYAVMGTMFTLR</sequence>
<keyword evidence="1" id="KW-0812">Transmembrane</keyword>
<dbReference type="Pfam" id="PF06687">
    <property type="entry name" value="SUR7"/>
    <property type="match status" value="1"/>
</dbReference>
<keyword evidence="1" id="KW-1133">Transmembrane helix</keyword>
<keyword evidence="3" id="KW-1185">Reference proteome</keyword>